<dbReference type="AlphaFoldDB" id="A0A0Q3J2D1"/>
<dbReference type="Gramene" id="KQK06884">
    <property type="protein sequence ID" value="KQK06884"/>
    <property type="gene ID" value="BRADI_2g31075v3"/>
</dbReference>
<organism evidence="1">
    <name type="scientific">Brachypodium distachyon</name>
    <name type="common">Purple false brome</name>
    <name type="synonym">Trachynia distachya</name>
    <dbReference type="NCBI Taxonomy" id="15368"/>
    <lineage>
        <taxon>Eukaryota</taxon>
        <taxon>Viridiplantae</taxon>
        <taxon>Streptophyta</taxon>
        <taxon>Embryophyta</taxon>
        <taxon>Tracheophyta</taxon>
        <taxon>Spermatophyta</taxon>
        <taxon>Magnoliopsida</taxon>
        <taxon>Liliopsida</taxon>
        <taxon>Poales</taxon>
        <taxon>Poaceae</taxon>
        <taxon>BOP clade</taxon>
        <taxon>Pooideae</taxon>
        <taxon>Stipodae</taxon>
        <taxon>Brachypodieae</taxon>
        <taxon>Brachypodium</taxon>
    </lineage>
</organism>
<evidence type="ECO:0000313" key="3">
    <source>
        <dbReference type="Proteomes" id="UP000008810"/>
    </source>
</evidence>
<dbReference type="EnsemblPlants" id="KQK06884">
    <property type="protein sequence ID" value="KQK06884"/>
    <property type="gene ID" value="BRADI_2g31075v3"/>
</dbReference>
<reference evidence="2" key="3">
    <citation type="submission" date="2018-08" db="UniProtKB">
        <authorList>
            <consortium name="EnsemblPlants"/>
        </authorList>
    </citation>
    <scope>IDENTIFICATION</scope>
    <source>
        <strain evidence="2">cv. Bd21</strain>
    </source>
</reference>
<evidence type="ECO:0000313" key="2">
    <source>
        <dbReference type="EnsemblPlants" id="KQK06884"/>
    </source>
</evidence>
<reference evidence="1 2" key="1">
    <citation type="journal article" date="2010" name="Nature">
        <title>Genome sequencing and analysis of the model grass Brachypodium distachyon.</title>
        <authorList>
            <consortium name="International Brachypodium Initiative"/>
        </authorList>
    </citation>
    <scope>NUCLEOTIDE SEQUENCE [LARGE SCALE GENOMIC DNA]</scope>
    <source>
        <strain evidence="1 2">Bd21</strain>
    </source>
</reference>
<sequence length="110" mass="12950">MIHVSKSRVFFVASMYMSDGFRPACYLQCKHLCTCENAYLKRRLLITNGGFGRQLYVSWHFSSFLQYIALQSEKGKISSQEGYKMNAYEEKEYATKLPKEMLTQRFLMVF</sequence>
<dbReference type="EMBL" id="CM000881">
    <property type="protein sequence ID" value="KQK06884.1"/>
    <property type="molecule type" value="Genomic_DNA"/>
</dbReference>
<reference evidence="1" key="2">
    <citation type="submission" date="2017-06" db="EMBL/GenBank/DDBJ databases">
        <title>WGS assembly of Brachypodium distachyon.</title>
        <authorList>
            <consortium name="The International Brachypodium Initiative"/>
            <person name="Lucas S."/>
            <person name="Harmon-Smith M."/>
            <person name="Lail K."/>
            <person name="Tice H."/>
            <person name="Grimwood J."/>
            <person name="Bruce D."/>
            <person name="Barry K."/>
            <person name="Shu S."/>
            <person name="Lindquist E."/>
            <person name="Wang M."/>
            <person name="Pitluck S."/>
            <person name="Vogel J.P."/>
            <person name="Garvin D.F."/>
            <person name="Mockler T.C."/>
            <person name="Schmutz J."/>
            <person name="Rokhsar D."/>
            <person name="Bevan M.W."/>
        </authorList>
    </citation>
    <scope>NUCLEOTIDE SEQUENCE</scope>
    <source>
        <strain evidence="1">Bd21</strain>
    </source>
</reference>
<keyword evidence="3" id="KW-1185">Reference proteome</keyword>
<protein>
    <submittedName>
        <fullName evidence="1 2">Uncharacterized protein</fullName>
    </submittedName>
</protein>
<evidence type="ECO:0000313" key="1">
    <source>
        <dbReference type="EMBL" id="KQK06884.1"/>
    </source>
</evidence>
<dbReference type="ExpressionAtlas" id="A0A0Q3J2D1">
    <property type="expression patterns" value="baseline and differential"/>
</dbReference>
<gene>
    <name evidence="1" type="ORF">BRADI_2g31075v3</name>
</gene>
<dbReference type="Proteomes" id="UP000008810">
    <property type="component" value="Chromosome 2"/>
</dbReference>
<accession>A0A0Q3J2D1</accession>
<dbReference type="InParanoid" id="A0A0Q3J2D1"/>
<name>A0A0Q3J2D1_BRADI</name>
<proteinExistence type="predicted"/>